<sequence length="143" mass="15875">MVGMRYHVERRRGVAAYQQIVDQTKRAIRSGELGVGDRLPTAREVAESCAVNPNTTLKAYRELEREGVVELRQGVGTFVCWAPARMGPGQDSPLYSELADWIGRALLADLDHDDIRGLVELALEKQCGLVEKPRLIGTEETGR</sequence>
<feature type="domain" description="HTH gntR-type" evidence="4">
    <location>
        <begin position="14"/>
        <end position="82"/>
    </location>
</feature>
<dbReference type="EMBL" id="CP043960">
    <property type="protein sequence ID" value="QER90570.1"/>
    <property type="molecule type" value="Genomic_DNA"/>
</dbReference>
<dbReference type="PANTHER" id="PTHR38445">
    <property type="entry name" value="HTH-TYPE TRANSCRIPTIONAL REPRESSOR YTRA"/>
    <property type="match status" value="1"/>
</dbReference>
<protein>
    <submittedName>
        <fullName evidence="5">GntR family transcriptional regulator</fullName>
    </submittedName>
</protein>
<proteinExistence type="predicted"/>
<dbReference type="InterPro" id="IPR000524">
    <property type="entry name" value="Tscrpt_reg_HTH_GntR"/>
</dbReference>
<gene>
    <name evidence="5" type="ORF">F3L20_33125</name>
</gene>
<dbReference type="PROSITE" id="PS50949">
    <property type="entry name" value="HTH_GNTR"/>
    <property type="match status" value="1"/>
</dbReference>
<geneLocation type="plasmid" evidence="5 6">
    <name>unnamed1</name>
</geneLocation>
<keyword evidence="3" id="KW-0804">Transcription</keyword>
<evidence type="ECO:0000313" key="6">
    <source>
        <dbReference type="Proteomes" id="UP000324308"/>
    </source>
</evidence>
<dbReference type="Pfam" id="PF00392">
    <property type="entry name" value="GntR"/>
    <property type="match status" value="1"/>
</dbReference>
<dbReference type="SMART" id="SM00345">
    <property type="entry name" value="HTH_GNTR"/>
    <property type="match status" value="1"/>
</dbReference>
<dbReference type="PANTHER" id="PTHR38445:SF7">
    <property type="entry name" value="GNTR-FAMILY TRANSCRIPTIONAL REGULATOR"/>
    <property type="match status" value="1"/>
</dbReference>
<evidence type="ECO:0000313" key="5">
    <source>
        <dbReference type="EMBL" id="QER90570.1"/>
    </source>
</evidence>
<keyword evidence="1" id="KW-0805">Transcription regulation</keyword>
<name>A0ABX6A1T9_STRTE</name>
<reference evidence="5 6" key="1">
    <citation type="submission" date="2019-09" db="EMBL/GenBank/DDBJ databases">
        <title>Draft genome sequence of the Ebosin-producing strain Streptomyces sp. 139.</title>
        <authorList>
            <person name="Ai L."/>
            <person name="Geng M."/>
            <person name="Ma M."/>
            <person name="Bai L."/>
        </authorList>
    </citation>
    <scope>NUCLEOTIDE SEQUENCE [LARGE SCALE GENOMIC DNA]</scope>
    <source>
        <strain evidence="5 6">139</strain>
        <plasmid evidence="5 6">unnamed1</plasmid>
    </source>
</reference>
<accession>A0ABX6A1T9</accession>
<dbReference type="Gene3D" id="1.10.10.10">
    <property type="entry name" value="Winged helix-like DNA-binding domain superfamily/Winged helix DNA-binding domain"/>
    <property type="match status" value="1"/>
</dbReference>
<keyword evidence="2" id="KW-0238">DNA-binding</keyword>
<evidence type="ECO:0000256" key="2">
    <source>
        <dbReference type="ARBA" id="ARBA00023125"/>
    </source>
</evidence>
<keyword evidence="6" id="KW-1185">Reference proteome</keyword>
<dbReference type="InterPro" id="IPR036388">
    <property type="entry name" value="WH-like_DNA-bd_sf"/>
</dbReference>
<organism evidence="5 6">
    <name type="scientific">Streptomyces tendae</name>
    <dbReference type="NCBI Taxonomy" id="1932"/>
    <lineage>
        <taxon>Bacteria</taxon>
        <taxon>Bacillati</taxon>
        <taxon>Actinomycetota</taxon>
        <taxon>Actinomycetes</taxon>
        <taxon>Kitasatosporales</taxon>
        <taxon>Streptomycetaceae</taxon>
        <taxon>Streptomyces</taxon>
    </lineage>
</organism>
<evidence type="ECO:0000256" key="1">
    <source>
        <dbReference type="ARBA" id="ARBA00023015"/>
    </source>
</evidence>
<keyword evidence="5" id="KW-0614">Plasmid</keyword>
<dbReference type="CDD" id="cd07377">
    <property type="entry name" value="WHTH_GntR"/>
    <property type="match status" value="1"/>
</dbReference>
<dbReference type="InterPro" id="IPR036390">
    <property type="entry name" value="WH_DNA-bd_sf"/>
</dbReference>
<dbReference type="Proteomes" id="UP000324308">
    <property type="component" value="Plasmid unnamed1"/>
</dbReference>
<evidence type="ECO:0000259" key="4">
    <source>
        <dbReference type="PROSITE" id="PS50949"/>
    </source>
</evidence>
<evidence type="ECO:0000256" key="3">
    <source>
        <dbReference type="ARBA" id="ARBA00023163"/>
    </source>
</evidence>
<dbReference type="SUPFAM" id="SSF46785">
    <property type="entry name" value="Winged helix' DNA-binding domain"/>
    <property type="match status" value="1"/>
</dbReference>